<evidence type="ECO:0000256" key="5">
    <source>
        <dbReference type="ARBA" id="ARBA00023136"/>
    </source>
</evidence>
<dbReference type="Proteomes" id="UP000216101">
    <property type="component" value="Unassembled WGS sequence"/>
</dbReference>
<evidence type="ECO:0000256" key="6">
    <source>
        <dbReference type="SAM" id="Phobius"/>
    </source>
</evidence>
<evidence type="ECO:0000259" key="7">
    <source>
        <dbReference type="Pfam" id="PF13396"/>
    </source>
</evidence>
<keyword evidence="2" id="KW-1003">Cell membrane</keyword>
<dbReference type="RefSeq" id="WP_078045341.1">
    <property type="nucleotide sequence ID" value="NZ_NHNI01000001.1"/>
</dbReference>
<comment type="subcellular location">
    <subcellularLocation>
        <location evidence="1">Cell membrane</location>
        <topology evidence="1">Multi-pass membrane protein</topology>
    </subcellularLocation>
</comment>
<dbReference type="AlphaFoldDB" id="A0A266Q9X9"/>
<proteinExistence type="predicted"/>
<reference evidence="9" key="1">
    <citation type="submission" date="2017-05" db="EMBL/GenBank/DDBJ databases">
        <authorList>
            <person name="Barney B.M."/>
        </authorList>
    </citation>
    <scope>NUCLEOTIDE SEQUENCE [LARGE SCALE GENOMIC DNA]</scope>
    <source>
        <strain evidence="9">PSBB022</strain>
    </source>
</reference>
<evidence type="ECO:0000256" key="1">
    <source>
        <dbReference type="ARBA" id="ARBA00004651"/>
    </source>
</evidence>
<evidence type="ECO:0000256" key="4">
    <source>
        <dbReference type="ARBA" id="ARBA00022989"/>
    </source>
</evidence>
<organism evidence="8 9">
    <name type="scientific">Cellvibrio mixtus</name>
    <dbReference type="NCBI Taxonomy" id="39650"/>
    <lineage>
        <taxon>Bacteria</taxon>
        <taxon>Pseudomonadati</taxon>
        <taxon>Pseudomonadota</taxon>
        <taxon>Gammaproteobacteria</taxon>
        <taxon>Cellvibrionales</taxon>
        <taxon>Cellvibrionaceae</taxon>
        <taxon>Cellvibrio</taxon>
    </lineage>
</organism>
<dbReference type="Pfam" id="PF13396">
    <property type="entry name" value="PLDc_N"/>
    <property type="match status" value="1"/>
</dbReference>
<keyword evidence="4 6" id="KW-1133">Transmembrane helix</keyword>
<keyword evidence="9" id="KW-1185">Reference proteome</keyword>
<accession>A0A266Q9X9</accession>
<evidence type="ECO:0000313" key="9">
    <source>
        <dbReference type="Proteomes" id="UP000216101"/>
    </source>
</evidence>
<evidence type="ECO:0000256" key="2">
    <source>
        <dbReference type="ARBA" id="ARBA00022475"/>
    </source>
</evidence>
<evidence type="ECO:0000256" key="3">
    <source>
        <dbReference type="ARBA" id="ARBA00022692"/>
    </source>
</evidence>
<keyword evidence="5 6" id="KW-0472">Membrane</keyword>
<dbReference type="InterPro" id="IPR027379">
    <property type="entry name" value="CLS_N"/>
</dbReference>
<gene>
    <name evidence="8" type="ORF">CBP51_06725</name>
</gene>
<protein>
    <recommendedName>
        <fullName evidence="7">Cardiolipin synthase N-terminal domain-containing protein</fullName>
    </recommendedName>
</protein>
<feature type="transmembrane region" description="Helical" evidence="6">
    <location>
        <begin position="36"/>
        <end position="55"/>
    </location>
</feature>
<dbReference type="EMBL" id="NHNI01000001">
    <property type="protein sequence ID" value="OZY86703.1"/>
    <property type="molecule type" value="Genomic_DNA"/>
</dbReference>
<keyword evidence="3 6" id="KW-0812">Transmembrane</keyword>
<comment type="caution">
    <text evidence="8">The sequence shown here is derived from an EMBL/GenBank/DDBJ whole genome shotgun (WGS) entry which is preliminary data.</text>
</comment>
<dbReference type="GO" id="GO:0005886">
    <property type="term" value="C:plasma membrane"/>
    <property type="evidence" value="ECO:0007669"/>
    <property type="project" value="UniProtKB-SubCell"/>
</dbReference>
<evidence type="ECO:0000313" key="8">
    <source>
        <dbReference type="EMBL" id="OZY86703.1"/>
    </source>
</evidence>
<sequence length="58" mass="6357">MNIEVSGILGLILLICVVYAIVKTTQSNASTGNKVIWIVVLLLLPLLGFILWFLFGPK</sequence>
<name>A0A266Q9X9_9GAMM</name>
<feature type="domain" description="Cardiolipin synthase N-terminal" evidence="7">
    <location>
        <begin position="14"/>
        <end position="57"/>
    </location>
</feature>